<reference evidence="1 2" key="1">
    <citation type="submission" date="2018-10" db="EMBL/GenBank/DDBJ databases">
        <title>Co-occurring genomic capacity for anaerobic methane metabolism and dissimilatory sulfite reduction discovered in the Korarchaeota.</title>
        <authorList>
            <person name="Mckay L.J."/>
            <person name="Dlakic M."/>
            <person name="Fields M.W."/>
            <person name="Delmont T.O."/>
            <person name="Eren A.M."/>
            <person name="Jay Z.J."/>
            <person name="Klingelsmith K.B."/>
            <person name="Rusch D.B."/>
            <person name="Inskeep W.P."/>
        </authorList>
    </citation>
    <scope>NUCLEOTIDE SEQUENCE [LARGE SCALE GENOMIC DNA]</scope>
    <source>
        <strain evidence="1 2">MDKW</strain>
    </source>
</reference>
<proteinExistence type="predicted"/>
<protein>
    <submittedName>
        <fullName evidence="1">Uncharacterized protein</fullName>
    </submittedName>
</protein>
<dbReference type="AlphaFoldDB" id="A0A3R9QWY4"/>
<keyword evidence="2" id="KW-1185">Reference proteome</keyword>
<dbReference type="RefSeq" id="WP_125671147.1">
    <property type="nucleotide sequence ID" value="NZ_RCOS01000074.1"/>
</dbReference>
<dbReference type="EMBL" id="RCOS01000074">
    <property type="protein sequence ID" value="RSN75423.1"/>
    <property type="molecule type" value="Genomic_DNA"/>
</dbReference>
<accession>A0A3R9QWY4</accession>
<organism evidence="1 2">
    <name type="scientific">Candidatus Methanodesulfokora washburnensis</name>
    <dbReference type="NCBI Taxonomy" id="2478471"/>
    <lineage>
        <taxon>Archaea</taxon>
        <taxon>Thermoproteota</taxon>
        <taxon>Candidatus Korarchaeia</taxon>
        <taxon>Candidatus Korarchaeia incertae sedis</taxon>
        <taxon>Candidatus Methanodesulfokora</taxon>
    </lineage>
</organism>
<gene>
    <name evidence="1" type="ORF">D6D85_06155</name>
</gene>
<evidence type="ECO:0000313" key="1">
    <source>
        <dbReference type="EMBL" id="RSN75423.1"/>
    </source>
</evidence>
<sequence length="99" mass="11785">MSGNRILDEIKLRPRRWKFILKEWRKPILYGNVILTGEDVRVEGDWIVFTATDGIRKFRMDVWGEDFLEMMKMDRDDLSYALLALKSDIYDVIFEVPPS</sequence>
<dbReference type="Proteomes" id="UP000277582">
    <property type="component" value="Unassembled WGS sequence"/>
</dbReference>
<comment type="caution">
    <text evidence="1">The sequence shown here is derived from an EMBL/GenBank/DDBJ whole genome shotgun (WGS) entry which is preliminary data.</text>
</comment>
<evidence type="ECO:0000313" key="2">
    <source>
        <dbReference type="Proteomes" id="UP000277582"/>
    </source>
</evidence>
<name>A0A3R9QWY4_9CREN</name>